<feature type="signal peptide" evidence="2">
    <location>
        <begin position="1"/>
        <end position="20"/>
    </location>
</feature>
<name>A0ABM9AES3_9GAMM</name>
<evidence type="ECO:0000256" key="2">
    <source>
        <dbReference type="SAM" id="SignalP"/>
    </source>
</evidence>
<sequence length="152" mass="17449">MKALLMIVVFFMPWYAVADAASEKEAEKLLNTLGMEQAMETTITKMLEVQLQQNPGLAPYKQIMLDFFDKNMSYQSLKPEMISVYAKAFSAEELQDINAFYATETGRKTLLVMPQLMAEAGRISMQRVEKNMPELQRQIQQESIRLDGLKQQ</sequence>
<evidence type="ECO:0000256" key="1">
    <source>
        <dbReference type="SAM" id="Coils"/>
    </source>
</evidence>
<proteinExistence type="predicted"/>
<keyword evidence="1" id="KW-0175">Coiled coil</keyword>
<reference evidence="4" key="1">
    <citation type="submission" date="2021-12" db="EMBL/GenBank/DDBJ databases">
        <authorList>
            <person name="Rodrigo-Torres L."/>
            <person name="Arahal R. D."/>
            <person name="Lucena T."/>
        </authorList>
    </citation>
    <scope>NUCLEOTIDE SEQUENCE</scope>
    <source>
        <strain evidence="4">CECT 8267</strain>
    </source>
</reference>
<gene>
    <name evidence="4" type="ORF">SIN8267_01819</name>
</gene>
<dbReference type="InterPro" id="IPR018637">
    <property type="entry name" value="DUF2059"/>
</dbReference>
<organism evidence="4 5">
    <name type="scientific">Sinobacterium norvegicum</name>
    <dbReference type="NCBI Taxonomy" id="1641715"/>
    <lineage>
        <taxon>Bacteria</taxon>
        <taxon>Pseudomonadati</taxon>
        <taxon>Pseudomonadota</taxon>
        <taxon>Gammaproteobacteria</taxon>
        <taxon>Cellvibrionales</taxon>
        <taxon>Spongiibacteraceae</taxon>
        <taxon>Sinobacterium</taxon>
    </lineage>
</organism>
<feature type="chain" id="PRO_5047434335" description="DUF2059 domain-containing protein" evidence="2">
    <location>
        <begin position="21"/>
        <end position="152"/>
    </location>
</feature>
<comment type="caution">
    <text evidence="4">The sequence shown here is derived from an EMBL/GenBank/DDBJ whole genome shotgun (WGS) entry which is preliminary data.</text>
</comment>
<accession>A0ABM9AES3</accession>
<dbReference type="RefSeq" id="WP_237444407.1">
    <property type="nucleotide sequence ID" value="NZ_CAKLPX010000002.1"/>
</dbReference>
<feature type="coiled-coil region" evidence="1">
    <location>
        <begin position="125"/>
        <end position="152"/>
    </location>
</feature>
<protein>
    <recommendedName>
        <fullName evidence="3">DUF2059 domain-containing protein</fullName>
    </recommendedName>
</protein>
<dbReference type="Proteomes" id="UP000838100">
    <property type="component" value="Unassembled WGS sequence"/>
</dbReference>
<evidence type="ECO:0000313" key="4">
    <source>
        <dbReference type="EMBL" id="CAH0991705.1"/>
    </source>
</evidence>
<evidence type="ECO:0000313" key="5">
    <source>
        <dbReference type="Proteomes" id="UP000838100"/>
    </source>
</evidence>
<feature type="domain" description="DUF2059" evidence="3">
    <location>
        <begin position="75"/>
        <end position="134"/>
    </location>
</feature>
<dbReference type="EMBL" id="CAKLPX010000002">
    <property type="protein sequence ID" value="CAH0991705.1"/>
    <property type="molecule type" value="Genomic_DNA"/>
</dbReference>
<dbReference type="Pfam" id="PF09832">
    <property type="entry name" value="DUF2059"/>
    <property type="match status" value="1"/>
</dbReference>
<keyword evidence="5" id="KW-1185">Reference proteome</keyword>
<evidence type="ECO:0000259" key="3">
    <source>
        <dbReference type="Pfam" id="PF09832"/>
    </source>
</evidence>
<keyword evidence="2" id="KW-0732">Signal</keyword>